<keyword evidence="2" id="KW-1185">Reference proteome</keyword>
<protein>
    <submittedName>
        <fullName evidence="1">Uncharacterized protein</fullName>
    </submittedName>
</protein>
<comment type="caution">
    <text evidence="1">The sequence shown here is derived from an EMBL/GenBank/DDBJ whole genome shotgun (WGS) entry which is preliminary data.</text>
</comment>
<dbReference type="RefSeq" id="WP_036349181.1">
    <property type="nucleotide sequence ID" value="NZ_JALN02000003.1"/>
</dbReference>
<name>A0A064CDG2_9MYCO</name>
<evidence type="ECO:0000313" key="2">
    <source>
        <dbReference type="Proteomes" id="UP000022835"/>
    </source>
</evidence>
<dbReference type="STRING" id="1440774.Y900_029510"/>
<dbReference type="EMBL" id="JALN02000003">
    <property type="protein sequence ID" value="KDE96777.1"/>
    <property type="molecule type" value="Genomic_DNA"/>
</dbReference>
<accession>A0A064CDG2</accession>
<dbReference type="AlphaFoldDB" id="A0A064CDG2"/>
<dbReference type="eggNOG" id="ENOG5031QED">
    <property type="taxonomic scope" value="Bacteria"/>
</dbReference>
<organism evidence="1 2">
    <name type="scientific">Mycolicibacterium aromaticivorans JS19b1 = JCM 16368</name>
    <dbReference type="NCBI Taxonomy" id="1440774"/>
    <lineage>
        <taxon>Bacteria</taxon>
        <taxon>Bacillati</taxon>
        <taxon>Actinomycetota</taxon>
        <taxon>Actinomycetes</taxon>
        <taxon>Mycobacteriales</taxon>
        <taxon>Mycobacteriaceae</taxon>
        <taxon>Mycolicibacterium</taxon>
    </lineage>
</organism>
<gene>
    <name evidence="1" type="ORF">Y900_029510</name>
</gene>
<reference evidence="1" key="1">
    <citation type="submission" date="2014-05" db="EMBL/GenBank/DDBJ databases">
        <title>Genome sequence of Mycobacterium aromaticivorans strain JS19b1T (= DSM 45407T).</title>
        <authorList>
            <person name="Kwak Y."/>
            <person name="Park G.-S."/>
            <person name="Li Q.X."/>
            <person name="Lee S.-E."/>
            <person name="Shin J.-H."/>
        </authorList>
    </citation>
    <scope>NUCLEOTIDE SEQUENCE [LARGE SCALE GENOMIC DNA]</scope>
    <source>
        <strain evidence="1">JS19b1</strain>
    </source>
</reference>
<sequence>MSATHIRDEALALGYLGNAALAMMRSVFREQMPRFPALDEADEVDDLVNEFFEAKGAGYANAVTAVPDDAAAYRLTGKWVKHWLVDRVRKRPWGALRNRLEKRLERSDLFSPSALAHHWILTNGDDIDLLVAPDELRSIAAGAPVELAQLRGDGPVPLGRPGQLEEMLRRVLAAAGRLHITDLTDICADRFPSLLDANDAFDVTPEIDWEVIEETVSGPDSAAIAETQLSHEHVAAQLMSTLTARDRTVIRFLNDPRGLANELGVGRSSAYSLVATLRARLIEIAGDAERGREVVAALVSLVLDDGAVVPSVDDMTMEGSNVV</sequence>
<dbReference type="Proteomes" id="UP000022835">
    <property type="component" value="Unassembled WGS sequence"/>
</dbReference>
<evidence type="ECO:0000313" key="1">
    <source>
        <dbReference type="EMBL" id="KDE96777.1"/>
    </source>
</evidence>
<proteinExistence type="predicted"/>